<accession>A0A7K3WLC5</accession>
<comment type="caution">
    <text evidence="1">The sequence shown here is derived from an EMBL/GenBank/DDBJ whole genome shotgun (WGS) entry which is preliminary data.</text>
</comment>
<organism evidence="1 2">
    <name type="scientific">Cryomorpha ignava</name>
    <dbReference type="NCBI Taxonomy" id="101383"/>
    <lineage>
        <taxon>Bacteria</taxon>
        <taxon>Pseudomonadati</taxon>
        <taxon>Bacteroidota</taxon>
        <taxon>Flavobacteriia</taxon>
        <taxon>Flavobacteriales</taxon>
        <taxon>Cryomorphaceae</taxon>
        <taxon>Cryomorpha</taxon>
    </lineage>
</organism>
<evidence type="ECO:0000313" key="1">
    <source>
        <dbReference type="EMBL" id="NEN22328.1"/>
    </source>
</evidence>
<proteinExistence type="predicted"/>
<keyword evidence="2" id="KW-1185">Reference proteome</keyword>
<protein>
    <recommendedName>
        <fullName evidence="3">DUF4432 family protein</fullName>
    </recommendedName>
</protein>
<evidence type="ECO:0000313" key="2">
    <source>
        <dbReference type="Proteomes" id="UP000486602"/>
    </source>
</evidence>
<dbReference type="Proteomes" id="UP000486602">
    <property type="component" value="Unassembled WGS sequence"/>
</dbReference>
<gene>
    <name evidence="1" type="ORF">G3O08_02270</name>
</gene>
<evidence type="ECO:0008006" key="3">
    <source>
        <dbReference type="Google" id="ProtNLM"/>
    </source>
</evidence>
<name>A0A7K3WLC5_9FLAO</name>
<dbReference type="RefSeq" id="WP_163283036.1">
    <property type="nucleotide sequence ID" value="NZ_JAAGVY010000002.1"/>
</dbReference>
<reference evidence="1 2" key="1">
    <citation type="submission" date="2020-02" db="EMBL/GenBank/DDBJ databases">
        <title>Out from the shadows clarifying the taxonomy of the family Cryomorphaceae and related taxa by utilizing the GTDB taxonomic framework.</title>
        <authorList>
            <person name="Bowman J.P."/>
        </authorList>
    </citation>
    <scope>NUCLEOTIDE SEQUENCE [LARGE SCALE GENOMIC DNA]</scope>
    <source>
        <strain evidence="1 2">QSSC 1-22</strain>
    </source>
</reference>
<dbReference type="AlphaFoldDB" id="A0A7K3WLC5"/>
<dbReference type="EMBL" id="JAAGVY010000002">
    <property type="protein sequence ID" value="NEN22328.1"/>
    <property type="molecule type" value="Genomic_DNA"/>
</dbReference>
<sequence>MPHILKNKNLEILIDLPFENYCLARFDWTGKIVSLKFQNVRLAGIERTDVANENILGKGFYNEFGIDTALGFEEAAIGGWFHKIGVGVCKKVDSKYNFMKHYEIKPANFQTIAEDNRIVITCKSESVNGYAYSLRKKIELQESSFGIAYFLENTGERDIRTDEYVHNFLALNHEPIGSDYVLNFPFALKPELFVEKVNPESKVIIGDNSIKFNGVPEKEFFFSNLTGGENVDVGWKLSHLSTKIGIRETTSFQSSKVNVWGWRHVISPELFFKIFLKPGKTIEWSRNYSMYRLL</sequence>